<evidence type="ECO:0000259" key="11">
    <source>
        <dbReference type="PROSITE" id="PS51094"/>
    </source>
</evidence>
<evidence type="ECO:0000313" key="15">
    <source>
        <dbReference type="Proteomes" id="UP000067683"/>
    </source>
</evidence>
<dbReference type="InterPro" id="IPR011608">
    <property type="entry name" value="PRD"/>
</dbReference>
<organism evidence="14 15">
    <name type="scientific">Planococcus rifietoensis</name>
    <dbReference type="NCBI Taxonomy" id="200991"/>
    <lineage>
        <taxon>Bacteria</taxon>
        <taxon>Bacillati</taxon>
        <taxon>Bacillota</taxon>
        <taxon>Bacilli</taxon>
        <taxon>Bacillales</taxon>
        <taxon>Caryophanaceae</taxon>
        <taxon>Planococcus</taxon>
    </lineage>
</organism>
<evidence type="ECO:0000256" key="6">
    <source>
        <dbReference type="ARBA" id="ARBA00022683"/>
    </source>
</evidence>
<dbReference type="InterPro" id="IPR036095">
    <property type="entry name" value="PTS_EIIB-like_sf"/>
</dbReference>
<dbReference type="PANTHER" id="PTHR36203">
    <property type="entry name" value="ASCORBATE-SPECIFIC PTS SYSTEM EIIA COMPONENT"/>
    <property type="match status" value="1"/>
</dbReference>
<dbReference type="CDD" id="cd00211">
    <property type="entry name" value="PTS_IIA_fru"/>
    <property type="match status" value="1"/>
</dbReference>
<keyword evidence="3" id="KW-0963">Cytoplasm</keyword>
<dbReference type="AlphaFoldDB" id="A0A0U2ZJZ6"/>
<dbReference type="PROSITE" id="PS51372">
    <property type="entry name" value="PRD_2"/>
    <property type="match status" value="1"/>
</dbReference>
<dbReference type="GO" id="GO:0006355">
    <property type="term" value="P:regulation of DNA-templated transcription"/>
    <property type="evidence" value="ECO:0007669"/>
    <property type="project" value="InterPro"/>
</dbReference>
<dbReference type="Gene3D" id="3.40.930.10">
    <property type="entry name" value="Mannitol-specific EII, Chain A"/>
    <property type="match status" value="1"/>
</dbReference>
<keyword evidence="5" id="KW-0808">Transferase</keyword>
<dbReference type="InterPro" id="IPR051351">
    <property type="entry name" value="Ascorbate-PTS_EIIA_comp"/>
</dbReference>
<dbReference type="GO" id="GO:0016301">
    <property type="term" value="F:kinase activity"/>
    <property type="evidence" value="ECO:0007669"/>
    <property type="project" value="UniProtKB-KW"/>
</dbReference>
<name>A0A0U2ZJZ6_9BACL</name>
<reference evidence="14" key="1">
    <citation type="submission" date="2016-01" db="EMBL/GenBank/DDBJ databases">
        <title>Complete genome of Planococcus rifietoensis type strain M8.</title>
        <authorList>
            <person name="See-Too W.S."/>
        </authorList>
    </citation>
    <scope>NUCLEOTIDE SEQUENCE [LARGE SCALE GENOMIC DNA]</scope>
    <source>
        <strain evidence="14">M8</strain>
    </source>
</reference>
<dbReference type="OrthoDB" id="369398at2"/>
<evidence type="ECO:0000259" key="12">
    <source>
        <dbReference type="PROSITE" id="PS51099"/>
    </source>
</evidence>
<dbReference type="InterPro" id="IPR036388">
    <property type="entry name" value="WH-like_DNA-bd_sf"/>
</dbReference>
<accession>A0A0U2ZJZ6</accession>
<evidence type="ECO:0000256" key="8">
    <source>
        <dbReference type="ARBA" id="ARBA00037387"/>
    </source>
</evidence>
<keyword evidence="2" id="KW-0813">Transport</keyword>
<dbReference type="EMBL" id="CP013659">
    <property type="protein sequence ID" value="ALS76353.1"/>
    <property type="molecule type" value="Genomic_DNA"/>
</dbReference>
<evidence type="ECO:0000256" key="10">
    <source>
        <dbReference type="ARBA" id="ARBA00042072"/>
    </source>
</evidence>
<evidence type="ECO:0000256" key="2">
    <source>
        <dbReference type="ARBA" id="ARBA00022448"/>
    </source>
</evidence>
<dbReference type="SUPFAM" id="SSF52794">
    <property type="entry name" value="PTS system IIB component-like"/>
    <property type="match status" value="1"/>
</dbReference>
<evidence type="ECO:0000256" key="4">
    <source>
        <dbReference type="ARBA" id="ARBA00022553"/>
    </source>
</evidence>
<dbReference type="Pfam" id="PF00359">
    <property type="entry name" value="PTS_EIIA_2"/>
    <property type="match status" value="1"/>
</dbReference>
<keyword evidence="7" id="KW-0418">Kinase</keyword>
<evidence type="ECO:0000313" key="14">
    <source>
        <dbReference type="EMBL" id="ALS76353.1"/>
    </source>
</evidence>
<dbReference type="KEGG" id="prt:AUC31_14620"/>
<dbReference type="Proteomes" id="UP000067683">
    <property type="component" value="Chromosome"/>
</dbReference>
<evidence type="ECO:0000256" key="5">
    <source>
        <dbReference type="ARBA" id="ARBA00022679"/>
    </source>
</evidence>
<keyword evidence="6" id="KW-0598">Phosphotransferase system</keyword>
<dbReference type="InterPro" id="IPR013011">
    <property type="entry name" value="PTS_EIIB_2"/>
</dbReference>
<feature type="domain" description="PTS EIIA type-2" evidence="11">
    <location>
        <begin position="541"/>
        <end position="682"/>
    </location>
</feature>
<evidence type="ECO:0000256" key="1">
    <source>
        <dbReference type="ARBA" id="ARBA00004496"/>
    </source>
</evidence>
<proteinExistence type="predicted"/>
<dbReference type="InterPro" id="IPR016152">
    <property type="entry name" value="PTrfase/Anion_transptr"/>
</dbReference>
<evidence type="ECO:0000256" key="9">
    <source>
        <dbReference type="ARBA" id="ARBA00041175"/>
    </source>
</evidence>
<dbReference type="GO" id="GO:0008982">
    <property type="term" value="F:protein-N(PI)-phosphohistidine-sugar phosphotransferase activity"/>
    <property type="evidence" value="ECO:0007669"/>
    <property type="project" value="InterPro"/>
</dbReference>
<comment type="subcellular location">
    <subcellularLocation>
        <location evidence="1">Cytoplasm</location>
    </subcellularLocation>
</comment>
<dbReference type="SUPFAM" id="SSF63520">
    <property type="entry name" value="PTS-regulatory domain, PRD"/>
    <property type="match status" value="1"/>
</dbReference>
<feature type="domain" description="PRD" evidence="13">
    <location>
        <begin position="287"/>
        <end position="394"/>
    </location>
</feature>
<gene>
    <name evidence="14" type="ORF">AUC31_14620</name>
</gene>
<dbReference type="InterPro" id="IPR002178">
    <property type="entry name" value="PTS_EIIA_type-2_dom"/>
</dbReference>
<feature type="domain" description="PTS EIIB type-2" evidence="12">
    <location>
        <begin position="399"/>
        <end position="486"/>
    </location>
</feature>
<dbReference type="SUPFAM" id="SSF55804">
    <property type="entry name" value="Phoshotransferase/anion transport protein"/>
    <property type="match status" value="1"/>
</dbReference>
<dbReference type="PANTHER" id="PTHR36203:SF1">
    <property type="entry name" value="ASCORBATE-SPECIFIC PTS SYSTEM EIIA COMPONENT"/>
    <property type="match status" value="1"/>
</dbReference>
<dbReference type="PROSITE" id="PS51094">
    <property type="entry name" value="PTS_EIIA_TYPE_2"/>
    <property type="match status" value="1"/>
</dbReference>
<keyword evidence="15" id="KW-1185">Reference proteome</keyword>
<sequence>MFLDERSANLLKLLQYSSIPSMSEMEDQTGLTRRQIQYSLGKVNDWLQFNNYALVQYKKELGYFLPDQIPEDEISVKLTKRSYVFSEKDREQVIYLMILLSQESLSVFHFQSATGVSRNTVLNDLQRLKELASGMGLTIQYSKQSGYIITGDSRIKRFVIEQLLYEVLNSPNSQMITQCIWSEFEERITAVHQKLETIEKQLGIMFTDERLDELAYLFFSTDQLIGKGEELEQDPSWLPFAETKEYALIEAMINTATFQSNWSQTEKLYATLHLVSMNRTKDRSPLRDDQVFRELLQQVTEEFERLTFVHLQDKDQLYEQLYVHFKPAFYRIKYGFPHVNPMMERVSKIYPELHHLTRKSLKILEKELGIELPEDEAAYFTIYFGGWLQRQGTRLDDRKKAIVVCPHGIGVSNILNYTLRELFPTILFLDVLSVRDTAEYPLDYDLVFSSVYLNTEATLFVVPPILEERDKQKLNKQVMQELYGYTVPDSDVDGLMKLISQYATIHDPKQLEKELQAALYTQAAGTNTHAVKEAEKPVLGELLTTQTLQLKQQVATWQEAIQLAASPLVELGTVKEQYVTAMIESIEKNGPYVVITPLVAIPHARPEEGVLSLSMSLLKLDQAVDFAPDKPVQLIIVLAAADSDSHLRALIQLTTLLNEPANIEKMLEATDKEQLLEIIQTYSKEETE</sequence>
<protein>
    <recommendedName>
        <fullName evidence="9">Ascorbate-specific PTS system EIIA component</fullName>
    </recommendedName>
    <alternativeName>
        <fullName evidence="10">Ascorbate-specific phosphotransferase enzyme IIA component</fullName>
    </alternativeName>
</protein>
<comment type="function">
    <text evidence="8">The phosphoenolpyruvate-dependent sugar phosphotransferase system (sugar PTS), a major carbohydrate active transport system, catalyzes the phosphorylation of incoming sugar substrates concomitantly with their translocation across the cell membrane. The enzyme II UlaABC PTS system is involved in ascorbate transport.</text>
</comment>
<dbReference type="Pfam" id="PF00874">
    <property type="entry name" value="PRD"/>
    <property type="match status" value="1"/>
</dbReference>
<dbReference type="Gene3D" id="1.10.10.10">
    <property type="entry name" value="Winged helix-like DNA-binding domain superfamily/Winged helix DNA-binding domain"/>
    <property type="match status" value="1"/>
</dbReference>
<evidence type="ECO:0000259" key="13">
    <source>
        <dbReference type="PROSITE" id="PS51372"/>
    </source>
</evidence>
<evidence type="ECO:0000256" key="3">
    <source>
        <dbReference type="ARBA" id="ARBA00022490"/>
    </source>
</evidence>
<dbReference type="Gene3D" id="1.10.1790.10">
    <property type="entry name" value="PRD domain"/>
    <property type="match status" value="1"/>
</dbReference>
<keyword evidence="4" id="KW-0597">Phosphoprotein</keyword>
<dbReference type="STRING" id="200991.AUC31_14620"/>
<dbReference type="PROSITE" id="PS51099">
    <property type="entry name" value="PTS_EIIB_TYPE_2"/>
    <property type="match status" value="1"/>
</dbReference>
<dbReference type="RefSeq" id="WP_058383055.1">
    <property type="nucleotide sequence ID" value="NZ_CP013659.2"/>
</dbReference>
<evidence type="ECO:0000256" key="7">
    <source>
        <dbReference type="ARBA" id="ARBA00022777"/>
    </source>
</evidence>
<dbReference type="GO" id="GO:0005737">
    <property type="term" value="C:cytoplasm"/>
    <property type="evidence" value="ECO:0007669"/>
    <property type="project" value="UniProtKB-SubCell"/>
</dbReference>
<dbReference type="InterPro" id="IPR036634">
    <property type="entry name" value="PRD_sf"/>
</dbReference>
<dbReference type="GO" id="GO:0009401">
    <property type="term" value="P:phosphoenolpyruvate-dependent sugar phosphotransferase system"/>
    <property type="evidence" value="ECO:0007669"/>
    <property type="project" value="UniProtKB-KW"/>
</dbReference>
<dbReference type="CDD" id="cd05568">
    <property type="entry name" value="PTS_IIB_bgl_like"/>
    <property type="match status" value="1"/>
</dbReference>